<name>A0A0J8QZN9_COCIT</name>
<dbReference type="Proteomes" id="UP000054559">
    <property type="component" value="Unassembled WGS sequence"/>
</dbReference>
<protein>
    <submittedName>
        <fullName evidence="1">Uncharacterized protein</fullName>
    </submittedName>
</protein>
<evidence type="ECO:0000313" key="1">
    <source>
        <dbReference type="EMBL" id="KMU78364.1"/>
    </source>
</evidence>
<dbReference type="AlphaFoldDB" id="A0A0J8QZN9"/>
<accession>A0A0J8QZN9</accession>
<reference evidence="2" key="1">
    <citation type="journal article" date="2010" name="Genome Res.">
        <title>Population genomic sequencing of Coccidioides fungi reveals recent hybridization and transposon control.</title>
        <authorList>
            <person name="Neafsey D.E."/>
            <person name="Barker B.M."/>
            <person name="Sharpton T.J."/>
            <person name="Stajich J.E."/>
            <person name="Park D.J."/>
            <person name="Whiston E."/>
            <person name="Hung C.-Y."/>
            <person name="McMahan C."/>
            <person name="White J."/>
            <person name="Sykes S."/>
            <person name="Heiman D."/>
            <person name="Young S."/>
            <person name="Zeng Q."/>
            <person name="Abouelleil A."/>
            <person name="Aftuck L."/>
            <person name="Bessette D."/>
            <person name="Brown A."/>
            <person name="FitzGerald M."/>
            <person name="Lui A."/>
            <person name="Macdonald J.P."/>
            <person name="Priest M."/>
            <person name="Orbach M.J."/>
            <person name="Galgiani J.N."/>
            <person name="Kirkland T.N."/>
            <person name="Cole G.T."/>
            <person name="Birren B.W."/>
            <person name="Henn M.R."/>
            <person name="Taylor J.W."/>
            <person name="Rounsley S.D."/>
        </authorList>
    </citation>
    <scope>NUCLEOTIDE SEQUENCE [LARGE SCALE GENOMIC DNA]</scope>
    <source>
        <strain evidence="2">RMSCC 3703</strain>
    </source>
</reference>
<gene>
    <name evidence="1" type="ORF">CISG_06600</name>
</gene>
<proteinExistence type="predicted"/>
<dbReference type="EMBL" id="DS268163">
    <property type="protein sequence ID" value="KMU78364.1"/>
    <property type="molecule type" value="Genomic_DNA"/>
</dbReference>
<sequence>MASLTPMTPEISRWVIDLKRPLVIKGSRCSCARSEHHEMVRTQGIAELEYGALQTGKLTKWVPLQWRGECAMFETQVLQRDWQDKKSMQIYPHLAPKERKGLLRNGALQDLASLL</sequence>
<organism evidence="1 2">
    <name type="scientific">Coccidioides immitis RMSCC 3703</name>
    <dbReference type="NCBI Taxonomy" id="454286"/>
    <lineage>
        <taxon>Eukaryota</taxon>
        <taxon>Fungi</taxon>
        <taxon>Dikarya</taxon>
        <taxon>Ascomycota</taxon>
        <taxon>Pezizomycotina</taxon>
        <taxon>Eurotiomycetes</taxon>
        <taxon>Eurotiomycetidae</taxon>
        <taxon>Onygenales</taxon>
        <taxon>Onygenaceae</taxon>
        <taxon>Coccidioides</taxon>
    </lineage>
</organism>
<evidence type="ECO:0000313" key="2">
    <source>
        <dbReference type="Proteomes" id="UP000054559"/>
    </source>
</evidence>